<dbReference type="InterPro" id="IPR001841">
    <property type="entry name" value="Znf_RING"/>
</dbReference>
<dbReference type="PANTHER" id="PTHR45931">
    <property type="entry name" value="SI:CH211-59O9.10"/>
    <property type="match status" value="1"/>
</dbReference>
<dbReference type="PROSITE" id="PS50089">
    <property type="entry name" value="ZF_RING_2"/>
    <property type="match status" value="1"/>
</dbReference>
<sequence>MNENNDIVFHDFVHPERHHFDQLENAIEEATIKISSQEAIIHEQQESIETLKQQLLQAQSTIQQLQIENEKLKRDLEKSTSNNSSSSGTCFVPRSSDSAGLAVVGRNAATHSSYMHQTISSNQGNAMTTQRNQQRSATSSNTANSLVRPKLQPVALHEDRSGVTTSSIPSIRPTRRTSSKASTSSISSKSSTSRKTSLRPTASSSSSNSSSSSTPSCVISEDELLARKLQQEELNSSPFQTYINNFDQVISNNYFDHYQNDHFGQVSQTSSSIPSNITGDESYEELLRLDENAVKIGVNKGLLWQFPTFIHDGTKSMNEENNSCVCCMEEYNKGDQLRRLTCFHTFHKDCIDQWLEGSHTCPICKLDLNEH</sequence>
<dbReference type="Pfam" id="PF13639">
    <property type="entry name" value="zf-RING_2"/>
    <property type="match status" value="1"/>
</dbReference>
<dbReference type="EMBL" id="PYSW02000009">
    <property type="protein sequence ID" value="KAG2388736.1"/>
    <property type="molecule type" value="Genomic_DNA"/>
</dbReference>
<feature type="domain" description="RING-type" evidence="6">
    <location>
        <begin position="324"/>
        <end position="365"/>
    </location>
</feature>
<keyword evidence="2 4" id="KW-0863">Zinc-finger</keyword>
<dbReference type="GO" id="GO:0061630">
    <property type="term" value="F:ubiquitin protein ligase activity"/>
    <property type="evidence" value="ECO:0007669"/>
    <property type="project" value="TreeGrafter"/>
</dbReference>
<reference evidence="7 8" key="1">
    <citation type="journal article" date="2018" name="BMC Genomics">
        <title>The genome of Naegleria lovaniensis, the basis for a comparative approach to unravel pathogenicity factors of the human pathogenic amoeba N. fowleri.</title>
        <authorList>
            <person name="Liechti N."/>
            <person name="Schurch N."/>
            <person name="Bruggmann R."/>
            <person name="Wittwer M."/>
        </authorList>
    </citation>
    <scope>NUCLEOTIDE SEQUENCE [LARGE SCALE GENOMIC DNA]</scope>
    <source>
        <strain evidence="7 8">ATCC 30569</strain>
    </source>
</reference>
<dbReference type="GO" id="GO:0006511">
    <property type="term" value="P:ubiquitin-dependent protein catabolic process"/>
    <property type="evidence" value="ECO:0007669"/>
    <property type="project" value="TreeGrafter"/>
</dbReference>
<dbReference type="GeneID" id="68092637"/>
<keyword evidence="3" id="KW-0862">Zinc</keyword>
<dbReference type="RefSeq" id="XP_044552728.1">
    <property type="nucleotide sequence ID" value="XM_044691091.1"/>
</dbReference>
<organism evidence="7 8">
    <name type="scientific">Naegleria lovaniensis</name>
    <name type="common">Amoeba</name>
    <dbReference type="NCBI Taxonomy" id="51637"/>
    <lineage>
        <taxon>Eukaryota</taxon>
        <taxon>Discoba</taxon>
        <taxon>Heterolobosea</taxon>
        <taxon>Tetramitia</taxon>
        <taxon>Eutetramitia</taxon>
        <taxon>Vahlkampfiidae</taxon>
        <taxon>Naegleria</taxon>
    </lineage>
</organism>
<comment type="caution">
    <text evidence="7">The sequence shown here is derived from an EMBL/GenBank/DDBJ whole genome shotgun (WGS) entry which is preliminary data.</text>
</comment>
<dbReference type="AlphaFoldDB" id="A0AA88KPL7"/>
<evidence type="ECO:0000259" key="6">
    <source>
        <dbReference type="PROSITE" id="PS50089"/>
    </source>
</evidence>
<dbReference type="Gene3D" id="3.30.40.10">
    <property type="entry name" value="Zinc/RING finger domain, C3HC4 (zinc finger)"/>
    <property type="match status" value="1"/>
</dbReference>
<dbReference type="InterPro" id="IPR051834">
    <property type="entry name" value="RING_finger_E3_ligase"/>
</dbReference>
<dbReference type="GO" id="GO:0008270">
    <property type="term" value="F:zinc ion binding"/>
    <property type="evidence" value="ECO:0007669"/>
    <property type="project" value="UniProtKB-KW"/>
</dbReference>
<protein>
    <recommendedName>
        <fullName evidence="6">RING-type domain-containing protein</fullName>
    </recommendedName>
</protein>
<feature type="compositionally biased region" description="Polar residues" evidence="5">
    <location>
        <begin position="121"/>
        <end position="145"/>
    </location>
</feature>
<dbReference type="SMART" id="SM00184">
    <property type="entry name" value="RING"/>
    <property type="match status" value="1"/>
</dbReference>
<dbReference type="Proteomes" id="UP000816034">
    <property type="component" value="Unassembled WGS sequence"/>
</dbReference>
<evidence type="ECO:0000256" key="3">
    <source>
        <dbReference type="ARBA" id="ARBA00022833"/>
    </source>
</evidence>
<evidence type="ECO:0000256" key="2">
    <source>
        <dbReference type="ARBA" id="ARBA00022771"/>
    </source>
</evidence>
<evidence type="ECO:0000256" key="4">
    <source>
        <dbReference type="PROSITE-ProRule" id="PRU00175"/>
    </source>
</evidence>
<keyword evidence="8" id="KW-1185">Reference proteome</keyword>
<feature type="compositionally biased region" description="Low complexity" evidence="5">
    <location>
        <begin position="179"/>
        <end position="195"/>
    </location>
</feature>
<feature type="region of interest" description="Disordered" evidence="5">
    <location>
        <begin position="121"/>
        <end position="216"/>
    </location>
</feature>
<evidence type="ECO:0000313" key="8">
    <source>
        <dbReference type="Proteomes" id="UP000816034"/>
    </source>
</evidence>
<keyword evidence="1" id="KW-0479">Metal-binding</keyword>
<evidence type="ECO:0000313" key="7">
    <source>
        <dbReference type="EMBL" id="KAG2388736.1"/>
    </source>
</evidence>
<dbReference type="InterPro" id="IPR013083">
    <property type="entry name" value="Znf_RING/FYVE/PHD"/>
</dbReference>
<evidence type="ECO:0000256" key="1">
    <source>
        <dbReference type="ARBA" id="ARBA00022723"/>
    </source>
</evidence>
<dbReference type="PANTHER" id="PTHR45931:SF3">
    <property type="entry name" value="RING ZINC FINGER-CONTAINING PROTEIN"/>
    <property type="match status" value="1"/>
</dbReference>
<proteinExistence type="predicted"/>
<gene>
    <name evidence="7" type="ORF">C9374_000175</name>
</gene>
<accession>A0AA88KPL7</accession>
<feature type="compositionally biased region" description="Low complexity" evidence="5">
    <location>
        <begin position="203"/>
        <end position="213"/>
    </location>
</feature>
<dbReference type="SUPFAM" id="SSF57850">
    <property type="entry name" value="RING/U-box"/>
    <property type="match status" value="1"/>
</dbReference>
<evidence type="ECO:0000256" key="5">
    <source>
        <dbReference type="SAM" id="MobiDB-lite"/>
    </source>
</evidence>
<feature type="region of interest" description="Disordered" evidence="5">
    <location>
        <begin position="73"/>
        <end position="96"/>
    </location>
</feature>
<name>A0AA88KPL7_NAELO</name>
<dbReference type="GO" id="GO:0005634">
    <property type="term" value="C:nucleus"/>
    <property type="evidence" value="ECO:0007669"/>
    <property type="project" value="TreeGrafter"/>
</dbReference>